<keyword evidence="1" id="KW-0596">Phosphopantetheine</keyword>
<dbReference type="EMBL" id="CP101397">
    <property type="protein sequence ID" value="UTR77315.1"/>
    <property type="molecule type" value="Genomic_DNA"/>
</dbReference>
<keyword evidence="7" id="KW-1185">Reference proteome</keyword>
<sequence length="102" mass="11307">MDTTGTVTATTTDEHSEAFTLENLKRILREGAGADESVDFDGDILDTDFEELGYESLALLETCGRIEREYGITLDDSVVGDVRTPRRMVEVVNEHLDRVTPA</sequence>
<protein>
    <submittedName>
        <fullName evidence="4">Acyl carrier protein</fullName>
    </submittedName>
</protein>
<reference evidence="5" key="2">
    <citation type="submission" date="2022-07" db="EMBL/GenBank/DDBJ databases">
        <title>Genomic of Streptomyces cavourensis F2.</title>
        <authorList>
            <person name="Hu S."/>
            <person name="Liang W."/>
        </authorList>
    </citation>
    <scope>NUCLEOTIDE SEQUENCE</scope>
    <source>
        <strain evidence="5">F2</strain>
    </source>
</reference>
<proteinExistence type="predicted"/>
<keyword evidence="2" id="KW-0597">Phosphoprotein</keyword>
<gene>
    <name evidence="4" type="ORF">DTW94_18400</name>
    <name evidence="5" type="ORF">NLU04_01960</name>
</gene>
<dbReference type="InterPro" id="IPR036736">
    <property type="entry name" value="ACP-like_sf"/>
</dbReference>
<dbReference type="Gene3D" id="1.10.1200.10">
    <property type="entry name" value="ACP-like"/>
    <property type="match status" value="1"/>
</dbReference>
<dbReference type="SUPFAM" id="SSF47336">
    <property type="entry name" value="ACP-like"/>
    <property type="match status" value="1"/>
</dbReference>
<dbReference type="InterPro" id="IPR006162">
    <property type="entry name" value="Ppantetheine_attach_site"/>
</dbReference>
<accession>A0AAD0Q6B0</accession>
<dbReference type="PROSITE" id="PS50075">
    <property type="entry name" value="CARRIER"/>
    <property type="match status" value="1"/>
</dbReference>
<evidence type="ECO:0000313" key="7">
    <source>
        <dbReference type="Proteomes" id="UP001058236"/>
    </source>
</evidence>
<dbReference type="AlphaFoldDB" id="A0AAD0Q6B0"/>
<dbReference type="Proteomes" id="UP000253779">
    <property type="component" value="Chromosome"/>
</dbReference>
<dbReference type="Pfam" id="PF00550">
    <property type="entry name" value="PP-binding"/>
    <property type="match status" value="1"/>
</dbReference>
<reference evidence="4 6" key="1">
    <citation type="submission" date="2018-07" db="EMBL/GenBank/DDBJ databases">
        <title>Complete genome sequence of soil actinomycete Streptomyces cavourensis tj430.</title>
        <authorList>
            <person name="Wang P."/>
            <person name="Huang Y."/>
        </authorList>
    </citation>
    <scope>NUCLEOTIDE SEQUENCE [LARGE SCALE GENOMIC DNA]</scope>
    <source>
        <strain evidence="4 6">TJ430</strain>
    </source>
</reference>
<dbReference type="PROSITE" id="PS00012">
    <property type="entry name" value="PHOSPHOPANTETHEINE"/>
    <property type="match status" value="1"/>
</dbReference>
<evidence type="ECO:0000259" key="3">
    <source>
        <dbReference type="PROSITE" id="PS50075"/>
    </source>
</evidence>
<evidence type="ECO:0000256" key="1">
    <source>
        <dbReference type="ARBA" id="ARBA00022450"/>
    </source>
</evidence>
<evidence type="ECO:0000313" key="6">
    <source>
        <dbReference type="Proteomes" id="UP000253779"/>
    </source>
</evidence>
<evidence type="ECO:0000313" key="4">
    <source>
        <dbReference type="EMBL" id="AXI73008.1"/>
    </source>
</evidence>
<dbReference type="Proteomes" id="UP001058236">
    <property type="component" value="Chromosome"/>
</dbReference>
<name>A0AAD0Q6B0_9ACTN</name>
<dbReference type="EMBL" id="CP030930">
    <property type="protein sequence ID" value="AXI73008.1"/>
    <property type="molecule type" value="Genomic_DNA"/>
</dbReference>
<dbReference type="InterPro" id="IPR009081">
    <property type="entry name" value="PP-bd_ACP"/>
</dbReference>
<dbReference type="RefSeq" id="WP_114932168.1">
    <property type="nucleotide sequence ID" value="NZ_CP030930.1"/>
</dbReference>
<evidence type="ECO:0000313" key="5">
    <source>
        <dbReference type="EMBL" id="UTR77315.1"/>
    </source>
</evidence>
<organism evidence="4 6">
    <name type="scientific">Streptomyces cavourensis</name>
    <dbReference type="NCBI Taxonomy" id="67258"/>
    <lineage>
        <taxon>Bacteria</taxon>
        <taxon>Bacillati</taxon>
        <taxon>Actinomycetota</taxon>
        <taxon>Actinomycetes</taxon>
        <taxon>Kitasatosporales</taxon>
        <taxon>Streptomycetaceae</taxon>
        <taxon>Streptomyces</taxon>
    </lineage>
</organism>
<evidence type="ECO:0000256" key="2">
    <source>
        <dbReference type="ARBA" id="ARBA00022553"/>
    </source>
</evidence>
<feature type="domain" description="Carrier" evidence="3">
    <location>
        <begin position="18"/>
        <end position="96"/>
    </location>
</feature>